<dbReference type="RefSeq" id="WP_145813885.1">
    <property type="nucleotide sequence ID" value="NZ_VIVK01000002.1"/>
</dbReference>
<dbReference type="OrthoDB" id="5149022at2"/>
<comment type="caution">
    <text evidence="1">The sequence shown here is derived from an EMBL/GenBank/DDBJ whole genome shotgun (WGS) entry which is preliminary data.</text>
</comment>
<dbReference type="AlphaFoldDB" id="A0A561B8F8"/>
<sequence length="91" mass="9800">MKLSAYNSSIVERLTLAIESFDVGRVNLGEVQASLQAAIPLFKNDGSGVADVVRLAEADLEKIQFAVLAGEQHSAAVLRLDQLRSLIESMT</sequence>
<evidence type="ECO:0000313" key="2">
    <source>
        <dbReference type="Proteomes" id="UP000318380"/>
    </source>
</evidence>
<proteinExistence type="predicted"/>
<organism evidence="1 2">
    <name type="scientific">Kribbella amoyensis</name>
    <dbReference type="NCBI Taxonomy" id="996641"/>
    <lineage>
        <taxon>Bacteria</taxon>
        <taxon>Bacillati</taxon>
        <taxon>Actinomycetota</taxon>
        <taxon>Actinomycetes</taxon>
        <taxon>Propionibacteriales</taxon>
        <taxon>Kribbellaceae</taxon>
        <taxon>Kribbella</taxon>
    </lineage>
</organism>
<gene>
    <name evidence="1" type="ORF">FB561_6581</name>
</gene>
<reference evidence="1 2" key="1">
    <citation type="submission" date="2019-06" db="EMBL/GenBank/DDBJ databases">
        <title>Sequencing the genomes of 1000 actinobacteria strains.</title>
        <authorList>
            <person name="Klenk H.-P."/>
        </authorList>
    </citation>
    <scope>NUCLEOTIDE SEQUENCE [LARGE SCALE GENOMIC DNA]</scope>
    <source>
        <strain evidence="1 2">DSM 24683</strain>
    </source>
</reference>
<evidence type="ECO:0000313" key="1">
    <source>
        <dbReference type="EMBL" id="TWD75143.1"/>
    </source>
</evidence>
<name>A0A561B8F8_9ACTN</name>
<accession>A0A561B8F8</accession>
<dbReference type="Proteomes" id="UP000318380">
    <property type="component" value="Unassembled WGS sequence"/>
</dbReference>
<dbReference type="EMBL" id="VIVK01000002">
    <property type="protein sequence ID" value="TWD75143.1"/>
    <property type="molecule type" value="Genomic_DNA"/>
</dbReference>
<protein>
    <submittedName>
        <fullName evidence="1">Uncharacterized protein</fullName>
    </submittedName>
</protein>
<keyword evidence="2" id="KW-1185">Reference proteome</keyword>